<dbReference type="InterPro" id="IPR005616">
    <property type="entry name" value="CcmH/CycL/Ccl2/NrfF_N"/>
</dbReference>
<proteinExistence type="inferred from homology"/>
<gene>
    <name evidence="9" type="ORF">EIP75_00210</name>
</gene>
<protein>
    <recommendedName>
        <fullName evidence="7">Cytochrome c-type biogenesis protein</fullName>
    </recommendedName>
</protein>
<dbReference type="InterPro" id="IPR038297">
    <property type="entry name" value="CcmH/CycL/NrfF/Ccl2_sf"/>
</dbReference>
<dbReference type="CDD" id="cd16378">
    <property type="entry name" value="CcmH_N"/>
    <property type="match status" value="1"/>
</dbReference>
<evidence type="ECO:0000313" key="10">
    <source>
        <dbReference type="Proteomes" id="UP000269265"/>
    </source>
</evidence>
<evidence type="ECO:0000259" key="8">
    <source>
        <dbReference type="Pfam" id="PF03918"/>
    </source>
</evidence>
<keyword evidence="2 7" id="KW-0349">Heme</keyword>
<sequence length="130" mass="14381">MTTALTPAVASPSTDAQLDERVNRLAGELRCLVCQNQTIAESSVPLARQLKAEVRTQLAGGASEQQVRDFMARRYGDFILYRPPVTQLTWLLWGGPLLLLLLGGLLLSQQRARARTDTKDDAEALDDDTW</sequence>
<dbReference type="GO" id="GO:0017004">
    <property type="term" value="P:cytochrome complex assembly"/>
    <property type="evidence" value="ECO:0007669"/>
    <property type="project" value="UniProtKB-KW"/>
</dbReference>
<dbReference type="AlphaFoldDB" id="A0A3R8TFF2"/>
<keyword evidence="4 7" id="KW-0732">Signal</keyword>
<evidence type="ECO:0000313" key="9">
    <source>
        <dbReference type="EMBL" id="RRS06418.1"/>
    </source>
</evidence>
<dbReference type="Proteomes" id="UP000269265">
    <property type="component" value="Unassembled WGS sequence"/>
</dbReference>
<dbReference type="PANTHER" id="PTHR47870">
    <property type="entry name" value="CYTOCHROME C-TYPE BIOGENESIS PROTEIN CCMH"/>
    <property type="match status" value="1"/>
</dbReference>
<dbReference type="OrthoDB" id="9804975at2"/>
<keyword evidence="6 7" id="KW-0408">Iron</keyword>
<evidence type="ECO:0000256" key="2">
    <source>
        <dbReference type="ARBA" id="ARBA00022617"/>
    </source>
</evidence>
<organism evidence="9 10">
    <name type="scientific">Aquabacterium soli</name>
    <dbReference type="NCBI Taxonomy" id="2493092"/>
    <lineage>
        <taxon>Bacteria</taxon>
        <taxon>Pseudomonadati</taxon>
        <taxon>Pseudomonadota</taxon>
        <taxon>Betaproteobacteria</taxon>
        <taxon>Burkholderiales</taxon>
        <taxon>Aquabacterium</taxon>
    </lineage>
</organism>
<dbReference type="PANTHER" id="PTHR47870:SF1">
    <property type="entry name" value="CYTOCHROME C-TYPE BIOGENESIS PROTEIN CCMH"/>
    <property type="match status" value="1"/>
</dbReference>
<comment type="caution">
    <text evidence="9">The sequence shown here is derived from an EMBL/GenBank/DDBJ whole genome shotgun (WGS) entry which is preliminary data.</text>
</comment>
<keyword evidence="7" id="KW-0812">Transmembrane</keyword>
<evidence type="ECO:0000256" key="7">
    <source>
        <dbReference type="RuleBase" id="RU364112"/>
    </source>
</evidence>
<dbReference type="GO" id="GO:0046872">
    <property type="term" value="F:metal ion binding"/>
    <property type="evidence" value="ECO:0007669"/>
    <property type="project" value="UniProtKB-KW"/>
</dbReference>
<keyword evidence="7" id="KW-1133">Transmembrane helix</keyword>
<comment type="similarity">
    <text evidence="1 7">Belongs to the CcmH/CycL/Ccl2/NrfF family.</text>
</comment>
<name>A0A3R8TFF2_9BURK</name>
<dbReference type="Pfam" id="PF03918">
    <property type="entry name" value="CcmH"/>
    <property type="match status" value="1"/>
</dbReference>
<reference evidence="9 10" key="1">
    <citation type="submission" date="2018-12" db="EMBL/GenBank/DDBJ databases">
        <title>The whole draft genome of Aquabacterium sp. SJQ9.</title>
        <authorList>
            <person name="Sun L."/>
            <person name="Gao X."/>
            <person name="Chen W."/>
            <person name="Huang K."/>
        </authorList>
    </citation>
    <scope>NUCLEOTIDE SEQUENCE [LARGE SCALE GENOMIC DNA]</scope>
    <source>
        <strain evidence="9 10">SJQ9</strain>
    </source>
</reference>
<keyword evidence="10" id="KW-1185">Reference proteome</keyword>
<feature type="transmembrane region" description="Helical" evidence="7">
    <location>
        <begin position="90"/>
        <end position="107"/>
    </location>
</feature>
<accession>A0A3R8TFF2</accession>
<feature type="domain" description="CcmH/CycL/Ccl2/NrfF N-terminal" evidence="8">
    <location>
        <begin position="11"/>
        <end position="125"/>
    </location>
</feature>
<dbReference type="InterPro" id="IPR051263">
    <property type="entry name" value="C-type_cytochrome_biogenesis"/>
</dbReference>
<dbReference type="GO" id="GO:0005886">
    <property type="term" value="C:plasma membrane"/>
    <property type="evidence" value="ECO:0007669"/>
    <property type="project" value="TreeGrafter"/>
</dbReference>
<keyword evidence="3 7" id="KW-0479">Metal-binding</keyword>
<dbReference type="EMBL" id="RSED01000001">
    <property type="protein sequence ID" value="RRS06418.1"/>
    <property type="molecule type" value="Genomic_DNA"/>
</dbReference>
<evidence type="ECO:0000256" key="5">
    <source>
        <dbReference type="ARBA" id="ARBA00022748"/>
    </source>
</evidence>
<dbReference type="Gene3D" id="1.10.8.640">
    <property type="entry name" value="Cytochrome C biogenesis protein"/>
    <property type="match status" value="1"/>
</dbReference>
<keyword evidence="7" id="KW-0472">Membrane</keyword>
<evidence type="ECO:0000256" key="4">
    <source>
        <dbReference type="ARBA" id="ARBA00022729"/>
    </source>
</evidence>
<evidence type="ECO:0000256" key="3">
    <source>
        <dbReference type="ARBA" id="ARBA00022723"/>
    </source>
</evidence>
<evidence type="ECO:0000256" key="6">
    <source>
        <dbReference type="ARBA" id="ARBA00023004"/>
    </source>
</evidence>
<comment type="function">
    <text evidence="7">Possible subunit of a heme lyase.</text>
</comment>
<evidence type="ECO:0000256" key="1">
    <source>
        <dbReference type="ARBA" id="ARBA00010342"/>
    </source>
</evidence>
<keyword evidence="5" id="KW-0201">Cytochrome c-type biogenesis</keyword>